<protein>
    <recommendedName>
        <fullName evidence="3">peptidylprolyl isomerase</fullName>
        <ecNumber evidence="3">5.2.1.8</ecNumber>
    </recommendedName>
</protein>
<dbReference type="SUPFAM" id="SSF54534">
    <property type="entry name" value="FKBP-like"/>
    <property type="match status" value="3"/>
</dbReference>
<keyword evidence="7" id="KW-1185">Reference proteome</keyword>
<evidence type="ECO:0000256" key="3">
    <source>
        <dbReference type="PROSITE-ProRule" id="PRU00277"/>
    </source>
</evidence>
<proteinExistence type="predicted"/>
<name>A0ABR1G7N5_AURAN</name>
<dbReference type="InterPro" id="IPR011990">
    <property type="entry name" value="TPR-like_helical_dom_sf"/>
</dbReference>
<evidence type="ECO:0000256" key="2">
    <source>
        <dbReference type="ARBA" id="ARBA00022803"/>
    </source>
</evidence>
<evidence type="ECO:0000256" key="4">
    <source>
        <dbReference type="SAM" id="MobiDB-lite"/>
    </source>
</evidence>
<feature type="domain" description="PPIase FKBP-type" evidence="5">
    <location>
        <begin position="52"/>
        <end position="184"/>
    </location>
</feature>
<feature type="compositionally biased region" description="Basic and acidic residues" evidence="4">
    <location>
        <begin position="119"/>
        <end position="143"/>
    </location>
</feature>
<comment type="caution">
    <text evidence="6">The sequence shown here is derived from an EMBL/GenBank/DDBJ whole genome shotgun (WGS) entry which is preliminary data.</text>
</comment>
<dbReference type="EC" id="5.2.1.8" evidence="3"/>
<dbReference type="PANTHER" id="PTHR46512">
    <property type="entry name" value="PEPTIDYLPROLYL ISOMERASE"/>
    <property type="match status" value="1"/>
</dbReference>
<evidence type="ECO:0000313" key="7">
    <source>
        <dbReference type="Proteomes" id="UP001363151"/>
    </source>
</evidence>
<keyword evidence="1" id="KW-0677">Repeat</keyword>
<keyword evidence="2" id="KW-0802">TPR repeat</keyword>
<dbReference type="InterPro" id="IPR050754">
    <property type="entry name" value="FKBP4/5/8-like"/>
</dbReference>
<dbReference type="InterPro" id="IPR046357">
    <property type="entry name" value="PPIase_dom_sf"/>
</dbReference>
<evidence type="ECO:0000256" key="1">
    <source>
        <dbReference type="ARBA" id="ARBA00022737"/>
    </source>
</evidence>
<comment type="catalytic activity">
    <reaction evidence="3">
        <text>[protein]-peptidylproline (omega=180) = [protein]-peptidylproline (omega=0)</text>
        <dbReference type="Rhea" id="RHEA:16237"/>
        <dbReference type="Rhea" id="RHEA-COMP:10747"/>
        <dbReference type="Rhea" id="RHEA-COMP:10748"/>
        <dbReference type="ChEBI" id="CHEBI:83833"/>
        <dbReference type="ChEBI" id="CHEBI:83834"/>
        <dbReference type="EC" id="5.2.1.8"/>
    </reaction>
</comment>
<dbReference type="Pfam" id="PF00254">
    <property type="entry name" value="FKBP_C"/>
    <property type="match status" value="3"/>
</dbReference>
<gene>
    <name evidence="6" type="ORF">SO694_000432100</name>
</gene>
<dbReference type="Gene3D" id="3.10.50.40">
    <property type="match status" value="4"/>
</dbReference>
<feature type="region of interest" description="Disordered" evidence="4">
    <location>
        <begin position="105"/>
        <end position="146"/>
    </location>
</feature>
<dbReference type="Proteomes" id="UP001363151">
    <property type="component" value="Unassembled WGS sequence"/>
</dbReference>
<keyword evidence="3" id="KW-0413">Isomerase</keyword>
<keyword evidence="3" id="KW-0697">Rotamase</keyword>
<dbReference type="PANTHER" id="PTHR46512:SF9">
    <property type="entry name" value="PEPTIDYLPROLYL ISOMERASE"/>
    <property type="match status" value="1"/>
</dbReference>
<dbReference type="EMBL" id="JBBJCI010000084">
    <property type="protein sequence ID" value="KAK7248983.1"/>
    <property type="molecule type" value="Genomic_DNA"/>
</dbReference>
<sequence length="647" mass="72463">MAPRDLDCGDDVIEMDDDDLDAIDVLGTGAVMKKILTEAPDVEVEYGHPETGDQCKIAYEGYVLGWDDERMRSEKMCHRNYLVTLGSDDDIKGWSDALETMYQGEAAAGARRNSPRVESAPRDRRSSKNEPKRAGTERRRDVRAPPQVADVTIKPHRAYGKMGSPPDIPGNATVLFKLELLSFTKKADVSEKRDGSVLKHVVHEGEGGTDVFSLPNKRCDIYYSYKLRLPYDGTVEPLDEDDDAEWLAEDAEHGTPVGLRLGLETMRRGERARFTMYADCHGVRGLPDLGLRPRDRIVYEVKMKCWVESVDVVRDKKGAVVKRIMKAIHHTKSDPPDEFDRVRVQGHVSLSDAPDVVVAVLGDRDDFDNSYATWKLRDARFGEIMKLLGDGSSAYDESGFDVAGGWFDEKELPRVTLCPGLDEAVKSMRVGEIADVEIRADYGYGDHDAVPADAVGVNLDAHLQLISYDKEKAPWDLTMPREIIELAEESKESGNAQAAKKNWAQAARRYKRTQDCCKCVTMNEKLFKDPFTGKMPEDDTLATASEYEMRKLKGIEAAAASNQAMCHLKLHQFKDAKYEAAHAVELDAHNVKARFRLASANIGLRRLRDAEKDLVACLKDEPYNKEIKRCLLDVRKKLGLPPNGKRA</sequence>
<evidence type="ECO:0000313" key="6">
    <source>
        <dbReference type="EMBL" id="KAK7248983.1"/>
    </source>
</evidence>
<organism evidence="6 7">
    <name type="scientific">Aureococcus anophagefferens</name>
    <name type="common">Harmful bloom alga</name>
    <dbReference type="NCBI Taxonomy" id="44056"/>
    <lineage>
        <taxon>Eukaryota</taxon>
        <taxon>Sar</taxon>
        <taxon>Stramenopiles</taxon>
        <taxon>Ochrophyta</taxon>
        <taxon>Pelagophyceae</taxon>
        <taxon>Pelagomonadales</taxon>
        <taxon>Pelagomonadaceae</taxon>
        <taxon>Aureococcus</taxon>
    </lineage>
</organism>
<dbReference type="InterPro" id="IPR001179">
    <property type="entry name" value="PPIase_FKBP_dom"/>
</dbReference>
<dbReference type="SUPFAM" id="SSF48452">
    <property type="entry name" value="TPR-like"/>
    <property type="match status" value="1"/>
</dbReference>
<accession>A0ABR1G7N5</accession>
<dbReference type="Gene3D" id="1.25.40.10">
    <property type="entry name" value="Tetratricopeptide repeat domain"/>
    <property type="match status" value="1"/>
</dbReference>
<dbReference type="PROSITE" id="PS50059">
    <property type="entry name" value="FKBP_PPIASE"/>
    <property type="match status" value="2"/>
</dbReference>
<evidence type="ECO:0000259" key="5">
    <source>
        <dbReference type="PROSITE" id="PS50059"/>
    </source>
</evidence>
<reference evidence="6 7" key="1">
    <citation type="submission" date="2024-03" db="EMBL/GenBank/DDBJ databases">
        <title>Aureococcus anophagefferens CCMP1851 and Kratosvirus quantuckense: Draft genome of a second virus-susceptible host strain in the model system.</title>
        <authorList>
            <person name="Chase E."/>
            <person name="Truchon A.R."/>
            <person name="Schepens W."/>
            <person name="Wilhelm S.W."/>
        </authorList>
    </citation>
    <scope>NUCLEOTIDE SEQUENCE [LARGE SCALE GENOMIC DNA]</scope>
    <source>
        <strain evidence="6 7">CCMP1851</strain>
    </source>
</reference>
<feature type="domain" description="PPIase FKBP-type" evidence="5">
    <location>
        <begin position="339"/>
        <end position="454"/>
    </location>
</feature>